<dbReference type="VEuPathDB" id="FungiDB:MCYG_06065"/>
<evidence type="ECO:0000256" key="1">
    <source>
        <dbReference type="SAM" id="MobiDB-lite"/>
    </source>
</evidence>
<dbReference type="OMA" id="YRSKGRG"/>
<name>C5FTP3_ARTOC</name>
<dbReference type="EMBL" id="DS995705">
    <property type="protein sequence ID" value="EEQ33246.1"/>
    <property type="molecule type" value="Genomic_DNA"/>
</dbReference>
<dbReference type="GeneID" id="9228363"/>
<dbReference type="RefSeq" id="XP_002846196.1">
    <property type="nucleotide sequence ID" value="XM_002846150.1"/>
</dbReference>
<evidence type="ECO:0000313" key="3">
    <source>
        <dbReference type="Proteomes" id="UP000002035"/>
    </source>
</evidence>
<protein>
    <submittedName>
        <fullName evidence="2">Uncharacterized protein</fullName>
    </submittedName>
</protein>
<feature type="region of interest" description="Disordered" evidence="1">
    <location>
        <begin position="35"/>
        <end position="57"/>
    </location>
</feature>
<accession>C5FTP3</accession>
<gene>
    <name evidence="2" type="ORF">MCYG_06065</name>
</gene>
<reference evidence="3" key="1">
    <citation type="journal article" date="2012" name="MBio">
        <title>Comparative genome analysis of Trichophyton rubrum and related dermatophytes reveals candidate genes involved in infection.</title>
        <authorList>
            <person name="Martinez D.A."/>
            <person name="Oliver B.G."/>
            <person name="Graeser Y."/>
            <person name="Goldberg J.M."/>
            <person name="Li W."/>
            <person name="Martinez-Rossi N.M."/>
            <person name="Monod M."/>
            <person name="Shelest E."/>
            <person name="Barton R.C."/>
            <person name="Birch E."/>
            <person name="Brakhage A.A."/>
            <person name="Chen Z."/>
            <person name="Gurr S.J."/>
            <person name="Heiman D."/>
            <person name="Heitman J."/>
            <person name="Kosti I."/>
            <person name="Rossi A."/>
            <person name="Saif S."/>
            <person name="Samalova M."/>
            <person name="Saunders C.W."/>
            <person name="Shea T."/>
            <person name="Summerbell R.C."/>
            <person name="Xu J."/>
            <person name="Young S."/>
            <person name="Zeng Q."/>
            <person name="Birren B.W."/>
            <person name="Cuomo C.A."/>
            <person name="White T.C."/>
        </authorList>
    </citation>
    <scope>NUCLEOTIDE SEQUENCE [LARGE SCALE GENOMIC DNA]</scope>
    <source>
        <strain evidence="3">ATCC MYA-4605 / CBS 113480</strain>
    </source>
</reference>
<organism evidence="2 3">
    <name type="scientific">Arthroderma otae (strain ATCC MYA-4605 / CBS 113480)</name>
    <name type="common">Microsporum canis</name>
    <dbReference type="NCBI Taxonomy" id="554155"/>
    <lineage>
        <taxon>Eukaryota</taxon>
        <taxon>Fungi</taxon>
        <taxon>Dikarya</taxon>
        <taxon>Ascomycota</taxon>
        <taxon>Pezizomycotina</taxon>
        <taxon>Eurotiomycetes</taxon>
        <taxon>Eurotiomycetidae</taxon>
        <taxon>Onygenales</taxon>
        <taxon>Arthrodermataceae</taxon>
        <taxon>Microsporum</taxon>
    </lineage>
</organism>
<sequence length="101" mass="11160">MKGWLFNGGVRKGLSRRAPEWLLGDRWSFGWAGGAGGRREATKGDFQARRSTKPFTRSPAAVPSVSIVGGRRVVMLDYRSKGRGKNDMRLVGEVRFFAGES</sequence>
<dbReference type="OrthoDB" id="10585310at2759"/>
<dbReference type="eggNOG" id="ENOG502TMWN">
    <property type="taxonomic scope" value="Eukaryota"/>
</dbReference>
<dbReference type="HOGENOM" id="CLU_2238522_0_0_1"/>
<proteinExistence type="predicted"/>
<dbReference type="Proteomes" id="UP000002035">
    <property type="component" value="Unassembled WGS sequence"/>
</dbReference>
<evidence type="ECO:0000313" key="2">
    <source>
        <dbReference type="EMBL" id="EEQ33246.1"/>
    </source>
</evidence>
<dbReference type="AlphaFoldDB" id="C5FTP3"/>
<keyword evidence="3" id="KW-1185">Reference proteome</keyword>
<feature type="compositionally biased region" description="Basic and acidic residues" evidence="1">
    <location>
        <begin position="37"/>
        <end position="48"/>
    </location>
</feature>